<evidence type="ECO:0000313" key="1">
    <source>
        <dbReference type="EMBL" id="CRK94582.1"/>
    </source>
</evidence>
<organism evidence="1 2">
    <name type="scientific">Clunio marinus</name>
    <dbReference type="NCBI Taxonomy" id="568069"/>
    <lineage>
        <taxon>Eukaryota</taxon>
        <taxon>Metazoa</taxon>
        <taxon>Ecdysozoa</taxon>
        <taxon>Arthropoda</taxon>
        <taxon>Hexapoda</taxon>
        <taxon>Insecta</taxon>
        <taxon>Pterygota</taxon>
        <taxon>Neoptera</taxon>
        <taxon>Endopterygota</taxon>
        <taxon>Diptera</taxon>
        <taxon>Nematocera</taxon>
        <taxon>Chironomoidea</taxon>
        <taxon>Chironomidae</taxon>
        <taxon>Clunio</taxon>
    </lineage>
</organism>
<dbReference type="Proteomes" id="UP000183832">
    <property type="component" value="Unassembled WGS sequence"/>
</dbReference>
<proteinExistence type="predicted"/>
<name>A0A1J1I6L3_9DIPT</name>
<dbReference type="EMBL" id="CVRI01000039">
    <property type="protein sequence ID" value="CRK94582.1"/>
    <property type="molecule type" value="Genomic_DNA"/>
</dbReference>
<reference evidence="1 2" key="1">
    <citation type="submission" date="2015-04" db="EMBL/GenBank/DDBJ databases">
        <authorList>
            <person name="Syromyatnikov M.Y."/>
            <person name="Popov V.N."/>
        </authorList>
    </citation>
    <scope>NUCLEOTIDE SEQUENCE [LARGE SCALE GENOMIC DNA]</scope>
</reference>
<accession>A0A1J1I6L3</accession>
<gene>
    <name evidence="1" type="ORF">CLUMA_CG008082</name>
</gene>
<dbReference type="AlphaFoldDB" id="A0A1J1I6L3"/>
<evidence type="ECO:0000313" key="2">
    <source>
        <dbReference type="Proteomes" id="UP000183832"/>
    </source>
</evidence>
<protein>
    <submittedName>
        <fullName evidence="1">CLUMA_CG008082, isoform A</fullName>
    </submittedName>
</protein>
<keyword evidence="2" id="KW-1185">Reference proteome</keyword>
<sequence>MRKTTIWKSVRESCQQKSKADANSAAFPYQIFLMKSGKFAASERENSQVVLYSKRSTMLLVLSSQSETISKLNSLPNSDMHETNLQFKLKA</sequence>